<organism evidence="1 2">
    <name type="scientific">Flavobacterium johnsoniae</name>
    <name type="common">Cytophaga johnsonae</name>
    <dbReference type="NCBI Taxonomy" id="986"/>
    <lineage>
        <taxon>Bacteria</taxon>
        <taxon>Pseudomonadati</taxon>
        <taxon>Bacteroidota</taxon>
        <taxon>Flavobacteriia</taxon>
        <taxon>Flavobacteriales</taxon>
        <taxon>Flavobacteriaceae</taxon>
        <taxon>Flavobacterium</taxon>
    </lineage>
</organism>
<dbReference type="EMBL" id="FQWH01000015">
    <property type="protein sequence ID" value="SHH67088.1"/>
    <property type="molecule type" value="Genomic_DNA"/>
</dbReference>
<evidence type="ECO:0000313" key="1">
    <source>
        <dbReference type="EMBL" id="SHH67088.1"/>
    </source>
</evidence>
<name>A0A1M5UW39_FLAJO</name>
<dbReference type="Proteomes" id="UP000184112">
    <property type="component" value="Unassembled WGS sequence"/>
</dbReference>
<protein>
    <submittedName>
        <fullName evidence="1">Uncharacterized protein</fullName>
    </submittedName>
</protein>
<evidence type="ECO:0000313" key="2">
    <source>
        <dbReference type="Proteomes" id="UP000184112"/>
    </source>
</evidence>
<accession>A0A1M5UW39</accession>
<proteinExistence type="predicted"/>
<dbReference type="AlphaFoldDB" id="A0A1M5UW39"/>
<reference evidence="1 2" key="1">
    <citation type="submission" date="2016-11" db="EMBL/GenBank/DDBJ databases">
        <authorList>
            <person name="Jaros S."/>
            <person name="Januszkiewicz K."/>
            <person name="Wedrychowicz H."/>
        </authorList>
    </citation>
    <scope>NUCLEOTIDE SEQUENCE [LARGE SCALE GENOMIC DNA]</scope>
    <source>
        <strain evidence="1 2">DSM 6792</strain>
    </source>
</reference>
<gene>
    <name evidence="1" type="ORF">SAMN05444388_1152</name>
</gene>
<dbReference type="RefSeq" id="WP_073411089.1">
    <property type="nucleotide sequence ID" value="NZ_CP031763.1"/>
</dbReference>
<dbReference type="PROSITE" id="PS51257">
    <property type="entry name" value="PROKAR_LIPOPROTEIN"/>
    <property type="match status" value="1"/>
</dbReference>
<sequence length="236" mass="25912">MKNLSLWVLTITILSISCTNDFTADSELKEINSLESSSSKLSKSNVSSFAKNSLTLQIDQLLSQFYDQSNFDAESILSINQAIHPTGNTTVSLATGNLNLTNSSIDVIRNVVNQSQGLFELNVDNPSMTVAGKSSLSNFIENIMQFNNGDYESMLQSIALYQSNINNDNSYTSEDKCVILAISSIAGSSLFYEKKRGDKDWDTAVGNKVDDFIPTDQVTFKTVRMALLSGIIQNNL</sequence>